<sequence>MDKKVSDFYSILKQEKDNIEKFSKIIRASGELTKRINMVISEMNSIKHDMIALEENINEEKVKTEDIENKVNNIVTNEINNNMDIVIEILSNNLPKDVKVEFAKNSYEESNRKVIDLMKFNNIIGEVIIYSNNNNQLKINVRLWGTEEKVQEFTIKEKYRIFKVVSFIHTNLSYDE</sequence>
<dbReference type="AlphaFoldDB" id="A0A0M1LDZ8"/>
<feature type="coiled-coil region" evidence="1">
    <location>
        <begin position="43"/>
        <end position="70"/>
    </location>
</feature>
<evidence type="ECO:0000313" key="4">
    <source>
        <dbReference type="Proteomes" id="UP000473681"/>
    </source>
</evidence>
<organism evidence="2 5">
    <name type="scientific">Clostridium botulinum</name>
    <dbReference type="NCBI Taxonomy" id="1491"/>
    <lineage>
        <taxon>Bacteria</taxon>
        <taxon>Bacillati</taxon>
        <taxon>Bacillota</taxon>
        <taxon>Clostridia</taxon>
        <taxon>Eubacteriales</taxon>
        <taxon>Clostridiaceae</taxon>
        <taxon>Clostridium</taxon>
    </lineage>
</organism>
<keyword evidence="1" id="KW-0175">Coiled coil</keyword>
<dbReference type="Proteomes" id="UP000473681">
    <property type="component" value="Unassembled WGS sequence"/>
</dbReference>
<dbReference type="Proteomes" id="UP000476820">
    <property type="component" value="Unassembled WGS sequence"/>
</dbReference>
<proteinExistence type="predicted"/>
<evidence type="ECO:0000256" key="1">
    <source>
        <dbReference type="SAM" id="Coils"/>
    </source>
</evidence>
<dbReference type="EMBL" id="SWOV01000011">
    <property type="protein sequence ID" value="NFF87392.1"/>
    <property type="molecule type" value="Genomic_DNA"/>
</dbReference>
<dbReference type="RefSeq" id="WP_053342810.1">
    <property type="nucleotide sequence ID" value="NZ_LFPA01000101.1"/>
</dbReference>
<comment type="caution">
    <text evidence="2">The sequence shown here is derived from an EMBL/GenBank/DDBJ whole genome shotgun (WGS) entry which is preliminary data.</text>
</comment>
<accession>A0A0M1LDZ8</accession>
<dbReference type="EMBL" id="SWVK01000006">
    <property type="protein sequence ID" value="NFN34663.1"/>
    <property type="molecule type" value="Genomic_DNA"/>
</dbReference>
<protein>
    <submittedName>
        <fullName evidence="2">Uncharacterized protein</fullName>
    </submittedName>
</protein>
<gene>
    <name evidence="2" type="ORF">FC774_05820</name>
    <name evidence="3" type="ORF">FDB51_05830</name>
</gene>
<name>A0A0M1LDZ8_CLOBO</name>
<dbReference type="OrthoDB" id="9928909at2"/>
<reference evidence="4 5" key="1">
    <citation type="submission" date="2019-04" db="EMBL/GenBank/DDBJ databases">
        <title>Genome sequencing of Clostridium botulinum Groups I-IV and Clostridium butyricum.</title>
        <authorList>
            <person name="Brunt J."/>
            <person name="Van Vliet A.H.M."/>
            <person name="Stringer S.C."/>
            <person name="Carter A.T."/>
            <person name="Peck M.W."/>
        </authorList>
    </citation>
    <scope>NUCLEOTIDE SEQUENCE [LARGE SCALE GENOMIC DNA]</scope>
    <source>
        <strain evidence="2 5">1605</strain>
        <strain evidence="3 4">CB-K-33E</strain>
    </source>
</reference>
<evidence type="ECO:0000313" key="3">
    <source>
        <dbReference type="EMBL" id="NFN34663.1"/>
    </source>
</evidence>
<evidence type="ECO:0000313" key="5">
    <source>
        <dbReference type="Proteomes" id="UP000476820"/>
    </source>
</evidence>
<evidence type="ECO:0000313" key="2">
    <source>
        <dbReference type="EMBL" id="NFF87392.1"/>
    </source>
</evidence>